<accession>A0A1L0AZB1</accession>
<keyword evidence="3" id="KW-1185">Reference proteome</keyword>
<dbReference type="PANTHER" id="PTHR33840:SF2">
    <property type="entry name" value="TLE1 PHOSPHOLIPASE DOMAIN-CONTAINING PROTEIN"/>
    <property type="match status" value="1"/>
</dbReference>
<evidence type="ECO:0000313" key="3">
    <source>
        <dbReference type="Proteomes" id="UP000183365"/>
    </source>
</evidence>
<dbReference type="AlphaFoldDB" id="A0A1L0AZB1"/>
<dbReference type="Pfam" id="PF09994">
    <property type="entry name" value="T6SS_Tle1-like_cat"/>
    <property type="match status" value="1"/>
</dbReference>
<dbReference type="Proteomes" id="UP000183365">
    <property type="component" value="Unassembled WGS sequence"/>
</dbReference>
<dbReference type="EMBL" id="FQNF01000013">
    <property type="protein sequence ID" value="SGZ38884.1"/>
    <property type="molecule type" value="Genomic_DNA"/>
</dbReference>
<feature type="domain" description="T6SS Phospholipase effector Tle1-like catalytic" evidence="1">
    <location>
        <begin position="17"/>
        <end position="350"/>
    </location>
</feature>
<reference evidence="3" key="1">
    <citation type="submission" date="2016-11" db="EMBL/GenBank/DDBJ databases">
        <authorList>
            <person name="Guldener U."/>
        </authorList>
    </citation>
    <scope>NUCLEOTIDE SEQUENCE [LARGE SCALE GENOMIC DNA]</scope>
</reference>
<gene>
    <name evidence="2" type="ORF">HGUI_01084</name>
</gene>
<protein>
    <recommendedName>
        <fullName evidence="1">T6SS Phospholipase effector Tle1-like catalytic domain-containing protein</fullName>
    </recommendedName>
</protein>
<evidence type="ECO:0000313" key="2">
    <source>
        <dbReference type="EMBL" id="SGZ38884.1"/>
    </source>
</evidence>
<proteinExistence type="predicted"/>
<dbReference type="PANTHER" id="PTHR33840">
    <property type="match status" value="1"/>
</dbReference>
<dbReference type="InterPro" id="IPR018712">
    <property type="entry name" value="Tle1-like_cat"/>
</dbReference>
<name>A0A1L0AZB1_9ASCO</name>
<dbReference type="OrthoDB" id="3162439at2759"/>
<sequence>MGVDENVLLKYGKDYGVIHNFYDKIYRVVDSCLAISLDSHIFSAYLFLMHNYNNGDLIYMIGFSRGALLCRILAGFLERVGILDNGNKHLLNDAWTLYQGWEYLELKSSEPQVHTTLLSDFRNTFSKPFDVVVEFLGLFDTVNSSGILNDRIFPFTARSGIVNHIRHALSIDERREKYKPHIFLPNPANYSNCHDLLNEVDGECNFYGMFNYIAYVIEKHTKLISFKRNSKSSTLKRNNFLDYTLYINTKLSPILDRAKIFAEYKAEPIVSTQRVFVEGVFKIQLARTGLNTRDYFTETGSSMLSENLSSDLIEKWFSGDHADVGGGWHIDDDVLNEFQMSNIPLRWMIVECMKHGITFKRKQLRKYIQAVPAKKCFLAHQHDSLSLENTTWGRHSYYFKKNTKPLKSIENGVGIIDEEIIQNTKRTLIAKDSIFIKLFWWVIEFVPMRYRVQNLKTMKWETKSKPNFGKRRQIPVYADLHWSVIWRMKYLENYRPSNINESFKWILQNEAQINFNSHQVDHMKKSPVKRVLPLYLGTTTIKDYSKPRKSPLTSPYVSYPYRKLERLADLTQTDALFSMIKPISNDRSNSTNTTTSVSLNSNCVFMDEGGNYLTQVSFTRNDCNLTRFSFDSYVIEELKRVELELVENIKKWEKDGFQHIPDELYNYMIENHML</sequence>
<evidence type="ECO:0000259" key="1">
    <source>
        <dbReference type="Pfam" id="PF09994"/>
    </source>
</evidence>
<organism evidence="2 3">
    <name type="scientific">Hanseniaspora guilliermondii</name>
    <dbReference type="NCBI Taxonomy" id="56406"/>
    <lineage>
        <taxon>Eukaryota</taxon>
        <taxon>Fungi</taxon>
        <taxon>Dikarya</taxon>
        <taxon>Ascomycota</taxon>
        <taxon>Saccharomycotina</taxon>
        <taxon>Saccharomycetes</taxon>
        <taxon>Saccharomycodales</taxon>
        <taxon>Saccharomycodaceae</taxon>
        <taxon>Hanseniaspora</taxon>
    </lineage>
</organism>
<dbReference type="VEuPathDB" id="FungiDB:HGUI_01084"/>